<name>A0A6V7QEM6_ANACO</name>
<feature type="region of interest" description="Disordered" evidence="1">
    <location>
        <begin position="692"/>
        <end position="718"/>
    </location>
</feature>
<evidence type="ECO:0000313" key="2">
    <source>
        <dbReference type="EMBL" id="CAD1841614.1"/>
    </source>
</evidence>
<evidence type="ECO:0000256" key="1">
    <source>
        <dbReference type="SAM" id="MobiDB-lite"/>
    </source>
</evidence>
<feature type="region of interest" description="Disordered" evidence="1">
    <location>
        <begin position="582"/>
        <end position="610"/>
    </location>
</feature>
<feature type="region of interest" description="Disordered" evidence="1">
    <location>
        <begin position="1"/>
        <end position="42"/>
    </location>
</feature>
<dbReference type="AlphaFoldDB" id="A0A6V7QEM6"/>
<accession>A0A6V7QEM6</accession>
<feature type="compositionally biased region" description="Basic residues" evidence="1">
    <location>
        <begin position="1147"/>
        <end position="1160"/>
    </location>
</feature>
<proteinExistence type="predicted"/>
<gene>
    <name evidence="2" type="ORF">CB5_LOCUS24825</name>
</gene>
<dbReference type="GO" id="GO:0005635">
    <property type="term" value="C:nuclear envelope"/>
    <property type="evidence" value="ECO:0007669"/>
    <property type="project" value="TreeGrafter"/>
</dbReference>
<dbReference type="GO" id="GO:0071763">
    <property type="term" value="P:nuclear membrane organization"/>
    <property type="evidence" value="ECO:0007669"/>
    <property type="project" value="TreeGrafter"/>
</dbReference>
<sequence length="1160" mass="121670">MAAPAYEGRIGGKIRRRQPRAAAATPYDRPPVATRDTRVVPDGAGAGAGSGWLSKLVDPASRLIAGGASRIFSSVFRKRLPPPTNHPEGKLESRELPEVTCINPSTEILDAGTVSTKSPLDKGVFEHTDPTKCPDDKGISELERLLKQKTFTKKIILFVIVNCISNNILVLYRAEFDQLKELLLSRTVEPNLSKPAINNEKNCEIDVPAREKGVGTSRTDENLPNAAGHVTIPEDEIASPAELAKAYMSSRSSNVFHSALRLQSRVHLKDKGMPSSAVHATKPSGLLFASSSTVQFSRLPESGYVTPRPRGRSAIYKMAQSPHFKGIGSSEEVSPFSLTSYHTPTANMYSGRRQVLKRISSVLDSEIGSISSIRRIRHKSNMLSPSRESRPSHHGNLLISTSTSDEDVIQCSASLPKPFGLDNLNYSTMKGKNKEYEDEVYNDSVTPIAPQSTKMAMKILNQLDKLMPSPKDKQSETECITRDKSPFKVGQASNWEVTTNSSPVTRNALSQKQVIEEDLAKPSTSGVKLPYGSNSIKEIVKSVSTTTSGKSAFDVFSDSVPVPLREKQGFRMIAPEDFVELDKAENRERDGDRPLISSLESGPSSSFNVSSNTDKMAAIPPFSNNSTGFTFSFGPANSTPPPQLGTVPLPDTSPTKKEQTRAHAPTFTFGCKESHTPMLSTATALVKDIVSGAEPTNDPSKSSNTAVSSGISTIDHSKSSENAISSGVLTSNNPPVFAFGASATPNLSNGSLHSSSNLTVSLFPVGSPNPEPPKLVFSASTMTSTTPTSLSASLAAPLFSANPSFHFGSSTSMASQTATSPLAFAVDAGSTLGASAPSNSGSTVLSSLENGSSSTAPSIISSAPAVSTLFTSTSSSQSAIAPSFTFSSTENSIFGYSAPAQSTGSSSFANNSSQTAFALMTQPAQSGSGVLQLPQISASQFSAPLGSASTASGLLNSGFSFSSSLAPASSSSGTNSSSAPNMSTNLFSSISMPSAPAIFNTNSSSIAPSATGFTFTPSTASSSSPFSSNSSLPTVFPFTSASSTIPLLPSSSGSPASDQMNVEDRMADDSPKQDAVSVFGQPGVSPAPLAFDTPTTSSVGLPVFQFSSQQSSVAQNPLPFQDAGGLGVSPGGSSFSLGTGGGDKSGRRIIKVRRDKLRKR</sequence>
<dbReference type="EMBL" id="LR862135">
    <property type="protein sequence ID" value="CAD1841614.1"/>
    <property type="molecule type" value="Genomic_DNA"/>
</dbReference>
<feature type="compositionally biased region" description="Basic and acidic residues" evidence="1">
    <location>
        <begin position="582"/>
        <end position="593"/>
    </location>
</feature>
<dbReference type="PANTHER" id="PTHR33416:SF20">
    <property type="entry name" value="NUCLEAR PORE COMPLEX PROTEIN NUP1"/>
    <property type="match status" value="1"/>
</dbReference>
<feature type="compositionally biased region" description="Low complexity" evidence="1">
    <location>
        <begin position="597"/>
        <end position="610"/>
    </location>
</feature>
<feature type="region of interest" description="Disordered" evidence="1">
    <location>
        <begin position="1115"/>
        <end position="1160"/>
    </location>
</feature>
<evidence type="ECO:0008006" key="3">
    <source>
        <dbReference type="Google" id="ProtNLM"/>
    </source>
</evidence>
<dbReference type="PANTHER" id="PTHR33416">
    <property type="entry name" value="NUCLEAR PORE COMPLEX PROTEIN NUP1"/>
    <property type="match status" value="1"/>
</dbReference>
<feature type="compositionally biased region" description="Polar residues" evidence="1">
    <location>
        <begin position="697"/>
        <end position="718"/>
    </location>
</feature>
<protein>
    <recommendedName>
        <fullName evidence="3">Nuclear pore complex protein NUP1</fullName>
    </recommendedName>
</protein>
<organism evidence="2">
    <name type="scientific">Ananas comosus var. bracteatus</name>
    <name type="common">red pineapple</name>
    <dbReference type="NCBI Taxonomy" id="296719"/>
    <lineage>
        <taxon>Eukaryota</taxon>
        <taxon>Viridiplantae</taxon>
        <taxon>Streptophyta</taxon>
        <taxon>Embryophyta</taxon>
        <taxon>Tracheophyta</taxon>
        <taxon>Spermatophyta</taxon>
        <taxon>Magnoliopsida</taxon>
        <taxon>Liliopsida</taxon>
        <taxon>Poales</taxon>
        <taxon>Bromeliaceae</taxon>
        <taxon>Bromelioideae</taxon>
        <taxon>Ananas</taxon>
    </lineage>
</organism>
<reference evidence="2" key="1">
    <citation type="submission" date="2020-07" db="EMBL/GenBank/DDBJ databases">
        <authorList>
            <person name="Lin J."/>
        </authorList>
    </citation>
    <scope>NUCLEOTIDE SEQUENCE</scope>
</reference>